<dbReference type="UniPathway" id="UPA00028">
    <property type="reaction ID" value="UER00005"/>
</dbReference>
<comment type="subunit">
    <text evidence="4">Homodimer.</text>
</comment>
<evidence type="ECO:0000313" key="16">
    <source>
        <dbReference type="EMBL" id="KMZ65461.1"/>
    </source>
</evidence>
<comment type="similarity">
    <text evidence="3">Belongs to the pantothenate synthetase family.</text>
</comment>
<evidence type="ECO:0000256" key="13">
    <source>
        <dbReference type="ARBA" id="ARBA00032806"/>
    </source>
</evidence>
<name>A0A0K9P8X7_ZOSMR</name>
<dbReference type="Gene3D" id="3.40.50.620">
    <property type="entry name" value="HUPs"/>
    <property type="match status" value="1"/>
</dbReference>
<evidence type="ECO:0000256" key="9">
    <source>
        <dbReference type="ARBA" id="ARBA00022655"/>
    </source>
</evidence>
<evidence type="ECO:0000256" key="2">
    <source>
        <dbReference type="ARBA" id="ARBA00004990"/>
    </source>
</evidence>
<proteinExistence type="inferred from homology"/>
<evidence type="ECO:0000256" key="1">
    <source>
        <dbReference type="ARBA" id="ARBA00004496"/>
    </source>
</evidence>
<accession>A0A0K9P8X7</accession>
<dbReference type="AlphaFoldDB" id="A0A0K9P8X7"/>
<comment type="catalytic activity">
    <reaction evidence="14">
        <text>(R)-pantoate + beta-alanine + ATP = (R)-pantothenate + AMP + diphosphate + H(+)</text>
        <dbReference type="Rhea" id="RHEA:10912"/>
        <dbReference type="ChEBI" id="CHEBI:15378"/>
        <dbReference type="ChEBI" id="CHEBI:15980"/>
        <dbReference type="ChEBI" id="CHEBI:29032"/>
        <dbReference type="ChEBI" id="CHEBI:30616"/>
        <dbReference type="ChEBI" id="CHEBI:33019"/>
        <dbReference type="ChEBI" id="CHEBI:57966"/>
        <dbReference type="ChEBI" id="CHEBI:456215"/>
        <dbReference type="EC" id="6.3.2.1"/>
    </reaction>
</comment>
<keyword evidence="7" id="KW-0963">Cytoplasm</keyword>
<dbReference type="PANTHER" id="PTHR21299:SF1">
    <property type="entry name" value="PANTOATE--BETA-ALANINE LIGASE"/>
    <property type="match status" value="1"/>
</dbReference>
<keyword evidence="10" id="KW-0547">Nucleotide-binding</keyword>
<evidence type="ECO:0000256" key="12">
    <source>
        <dbReference type="ARBA" id="ARBA00029902"/>
    </source>
</evidence>
<dbReference type="OrthoDB" id="2020436at2759"/>
<dbReference type="GO" id="GO:0005524">
    <property type="term" value="F:ATP binding"/>
    <property type="evidence" value="ECO:0007669"/>
    <property type="project" value="UniProtKB-KW"/>
</dbReference>
<keyword evidence="11" id="KW-0067">ATP-binding</keyword>
<dbReference type="OMA" id="CNHKLEP"/>
<dbReference type="Pfam" id="PF02569">
    <property type="entry name" value="Pantoate_ligase"/>
    <property type="match status" value="1"/>
</dbReference>
<protein>
    <recommendedName>
        <fullName evidence="6">Pantoate--beta-alanine ligase</fullName>
        <ecNumber evidence="5">6.3.2.1</ecNumber>
    </recommendedName>
    <alternativeName>
        <fullName evidence="13">Pantoate-activating enzyme</fullName>
    </alternativeName>
    <alternativeName>
        <fullName evidence="12">Pantothenate synthetase</fullName>
    </alternativeName>
</protein>
<comment type="caution">
    <text evidence="16">The sequence shown here is derived from an EMBL/GenBank/DDBJ whole genome shotgun (WGS) entry which is preliminary data.</text>
</comment>
<dbReference type="Gene3D" id="3.30.1300.10">
    <property type="entry name" value="Pantoate-beta-alanine ligase, C-terminal domain"/>
    <property type="match status" value="1"/>
</dbReference>
<dbReference type="InterPro" id="IPR003721">
    <property type="entry name" value="Pantoate_ligase"/>
</dbReference>
<dbReference type="InterPro" id="IPR014729">
    <property type="entry name" value="Rossmann-like_a/b/a_fold"/>
</dbReference>
<dbReference type="SUPFAM" id="SSF52374">
    <property type="entry name" value="Nucleotidylyl transferase"/>
    <property type="match status" value="1"/>
</dbReference>
<dbReference type="GO" id="GO:0004592">
    <property type="term" value="F:pantoate-beta-alanine ligase activity"/>
    <property type="evidence" value="ECO:0000318"/>
    <property type="project" value="GO_Central"/>
</dbReference>
<dbReference type="FunFam" id="3.30.1300.10:FF:000001">
    <property type="entry name" value="Pantothenate synthetase"/>
    <property type="match status" value="1"/>
</dbReference>
<evidence type="ECO:0000256" key="6">
    <source>
        <dbReference type="ARBA" id="ARBA00015647"/>
    </source>
</evidence>
<dbReference type="PANTHER" id="PTHR21299">
    <property type="entry name" value="CYTIDYLATE KINASE/PANTOATE-BETA-ALANINE LIGASE"/>
    <property type="match status" value="1"/>
</dbReference>
<sequence length="343" mass="38240">MIYSILLILVLWLQEDATKEILLKITSMEDLRLSVPEMITSKSDMRQWSRVQKSLGKIVALVPTMGFLHDGHLSLIREAKAHASTVVVSIYINPSQFARNEDLSTYPSNLEVDLQKLTAIGGVSAVFCPENIYETASGETKDGRSEERGDLVSCLEEDGGSGHETWVQVERLSKGLCGKSRLVFFRGVTTVVTKLFNVVEPDVAIFGKKDYQQWKVITRMVRDLDFPIKIIGSDIVREADGLAMSSRNVRLTPQEREKALSINQSLSQAKCAAEDGQHSCKKLIGLVVEKIIEAGGEVDYVEVVDQDYLEVVEKIAKKPVVMCLAAWFGTVRLIDNMEIHIPQ</sequence>
<dbReference type="InterPro" id="IPR004821">
    <property type="entry name" value="Cyt_trans-like"/>
</dbReference>
<dbReference type="FunFam" id="3.40.50.620:FF:000160">
    <property type="entry name" value="Pantoate--beta-alanine ligase"/>
    <property type="match status" value="1"/>
</dbReference>
<evidence type="ECO:0000256" key="7">
    <source>
        <dbReference type="ARBA" id="ARBA00022490"/>
    </source>
</evidence>
<organism evidence="16 17">
    <name type="scientific">Zostera marina</name>
    <name type="common">Eelgrass</name>
    <dbReference type="NCBI Taxonomy" id="29655"/>
    <lineage>
        <taxon>Eukaryota</taxon>
        <taxon>Viridiplantae</taxon>
        <taxon>Streptophyta</taxon>
        <taxon>Embryophyta</taxon>
        <taxon>Tracheophyta</taxon>
        <taxon>Spermatophyta</taxon>
        <taxon>Magnoliopsida</taxon>
        <taxon>Liliopsida</taxon>
        <taxon>Zosteraceae</taxon>
        <taxon>Zostera</taxon>
    </lineage>
</organism>
<keyword evidence="15" id="KW-0732">Signal</keyword>
<dbReference type="EC" id="6.3.2.1" evidence="5"/>
<dbReference type="GO" id="GO:0005829">
    <property type="term" value="C:cytosol"/>
    <property type="evidence" value="ECO:0000318"/>
    <property type="project" value="GO_Central"/>
</dbReference>
<gene>
    <name evidence="16" type="ORF">ZOSMA_31G00460</name>
</gene>
<reference evidence="17" key="1">
    <citation type="journal article" date="2016" name="Nature">
        <title>The genome of the seagrass Zostera marina reveals angiosperm adaptation to the sea.</title>
        <authorList>
            <person name="Olsen J.L."/>
            <person name="Rouze P."/>
            <person name="Verhelst B."/>
            <person name="Lin Y.-C."/>
            <person name="Bayer T."/>
            <person name="Collen J."/>
            <person name="Dattolo E."/>
            <person name="De Paoli E."/>
            <person name="Dittami S."/>
            <person name="Maumus F."/>
            <person name="Michel G."/>
            <person name="Kersting A."/>
            <person name="Lauritano C."/>
            <person name="Lohaus R."/>
            <person name="Toepel M."/>
            <person name="Tonon T."/>
            <person name="Vanneste K."/>
            <person name="Amirebrahimi M."/>
            <person name="Brakel J."/>
            <person name="Bostroem C."/>
            <person name="Chovatia M."/>
            <person name="Grimwood J."/>
            <person name="Jenkins J.W."/>
            <person name="Jueterbock A."/>
            <person name="Mraz A."/>
            <person name="Stam W.T."/>
            <person name="Tice H."/>
            <person name="Bornberg-Bauer E."/>
            <person name="Green P.J."/>
            <person name="Pearson G.A."/>
            <person name="Procaccini G."/>
            <person name="Duarte C.M."/>
            <person name="Schmutz J."/>
            <person name="Reusch T.B.H."/>
            <person name="Van de Peer Y."/>
        </authorList>
    </citation>
    <scope>NUCLEOTIDE SEQUENCE [LARGE SCALE GENOMIC DNA]</scope>
    <source>
        <strain evidence="17">cv. Finnish</strain>
    </source>
</reference>
<dbReference type="InterPro" id="IPR042176">
    <property type="entry name" value="Pantoate_ligase_C"/>
</dbReference>
<dbReference type="STRING" id="29655.A0A0K9P8X7"/>
<comment type="subcellular location">
    <subcellularLocation>
        <location evidence="1">Cytoplasm</location>
    </subcellularLocation>
</comment>
<evidence type="ECO:0000256" key="8">
    <source>
        <dbReference type="ARBA" id="ARBA00022598"/>
    </source>
</evidence>
<dbReference type="Proteomes" id="UP000036987">
    <property type="component" value="Unassembled WGS sequence"/>
</dbReference>
<evidence type="ECO:0000256" key="5">
    <source>
        <dbReference type="ARBA" id="ARBA00012219"/>
    </source>
</evidence>
<keyword evidence="9" id="KW-0566">Pantothenate biosynthesis</keyword>
<keyword evidence="8 16" id="KW-0436">Ligase</keyword>
<comment type="pathway">
    <text evidence="2">Cofactor biosynthesis; (R)-pantothenate biosynthesis; (R)-pantothenate from (R)-pantoate and beta-alanine: step 1/1.</text>
</comment>
<dbReference type="HAMAP" id="MF_00158">
    <property type="entry name" value="PanC"/>
    <property type="match status" value="1"/>
</dbReference>
<dbReference type="NCBIfam" id="TIGR00125">
    <property type="entry name" value="cyt_tran_rel"/>
    <property type="match status" value="1"/>
</dbReference>
<evidence type="ECO:0000256" key="10">
    <source>
        <dbReference type="ARBA" id="ARBA00022741"/>
    </source>
</evidence>
<feature type="signal peptide" evidence="15">
    <location>
        <begin position="1"/>
        <end position="17"/>
    </location>
</feature>
<dbReference type="GO" id="GO:0015940">
    <property type="term" value="P:pantothenate biosynthetic process"/>
    <property type="evidence" value="ECO:0000318"/>
    <property type="project" value="GO_Central"/>
</dbReference>
<evidence type="ECO:0000256" key="11">
    <source>
        <dbReference type="ARBA" id="ARBA00022840"/>
    </source>
</evidence>
<feature type="chain" id="PRO_5005527354" description="Pantoate--beta-alanine ligase" evidence="15">
    <location>
        <begin position="18"/>
        <end position="343"/>
    </location>
</feature>
<evidence type="ECO:0000256" key="4">
    <source>
        <dbReference type="ARBA" id="ARBA00011738"/>
    </source>
</evidence>
<dbReference type="CDD" id="cd00560">
    <property type="entry name" value="PanC"/>
    <property type="match status" value="1"/>
</dbReference>
<dbReference type="EMBL" id="LFYR01001032">
    <property type="protein sequence ID" value="KMZ65461.1"/>
    <property type="molecule type" value="Genomic_DNA"/>
</dbReference>
<evidence type="ECO:0000256" key="15">
    <source>
        <dbReference type="SAM" id="SignalP"/>
    </source>
</evidence>
<dbReference type="NCBIfam" id="TIGR00018">
    <property type="entry name" value="panC"/>
    <property type="match status" value="1"/>
</dbReference>
<keyword evidence="17" id="KW-1185">Reference proteome</keyword>
<evidence type="ECO:0000256" key="14">
    <source>
        <dbReference type="ARBA" id="ARBA00048258"/>
    </source>
</evidence>
<evidence type="ECO:0000256" key="3">
    <source>
        <dbReference type="ARBA" id="ARBA00009256"/>
    </source>
</evidence>
<evidence type="ECO:0000313" key="17">
    <source>
        <dbReference type="Proteomes" id="UP000036987"/>
    </source>
</evidence>